<accession>A0A3A9K6P5</accession>
<dbReference type="AlphaFoldDB" id="A0A3A9K6P5"/>
<evidence type="ECO:0000256" key="1">
    <source>
        <dbReference type="SAM" id="MobiDB-lite"/>
    </source>
</evidence>
<dbReference type="Proteomes" id="UP000281498">
    <property type="component" value="Unassembled WGS sequence"/>
</dbReference>
<dbReference type="OrthoDB" id="6636741at2"/>
<feature type="region of interest" description="Disordered" evidence="1">
    <location>
        <begin position="60"/>
        <end position="90"/>
    </location>
</feature>
<dbReference type="EMBL" id="PDOE01000006">
    <property type="protein sequence ID" value="RKL66540.1"/>
    <property type="molecule type" value="Genomic_DNA"/>
</dbReference>
<name>A0A3A9K6P5_9BACI</name>
<feature type="compositionally biased region" description="Basic and acidic residues" evidence="1">
    <location>
        <begin position="77"/>
        <end position="87"/>
    </location>
</feature>
<keyword evidence="3" id="KW-1185">Reference proteome</keyword>
<proteinExistence type="predicted"/>
<evidence type="ECO:0000313" key="2">
    <source>
        <dbReference type="EMBL" id="RKL66540.1"/>
    </source>
</evidence>
<sequence length="136" mass="14500">MDTRYQAMKGDGNIATFLDYITMGTSGMVKEAVNPKEPYSAEHWMNSIGLAGTLAGGGLAGNTLKTSGGSPKVTKSPNREKDSDVDVGKGTGNLADAMLKSNSAKAWGTLADRTNQGVKHFNNYWELYPERIPSLG</sequence>
<organism evidence="2 3">
    <name type="scientific">Salipaludibacillus neizhouensis</name>
    <dbReference type="NCBI Taxonomy" id="885475"/>
    <lineage>
        <taxon>Bacteria</taxon>
        <taxon>Bacillati</taxon>
        <taxon>Bacillota</taxon>
        <taxon>Bacilli</taxon>
        <taxon>Bacillales</taxon>
        <taxon>Bacillaceae</taxon>
    </lineage>
</organism>
<reference evidence="2 3" key="1">
    <citation type="submission" date="2017-10" db="EMBL/GenBank/DDBJ databases">
        <title>Bacillus sp. nov., a halophilic bacterium isolated from a Keqin Lake.</title>
        <authorList>
            <person name="Wang H."/>
        </authorList>
    </citation>
    <scope>NUCLEOTIDE SEQUENCE [LARGE SCALE GENOMIC DNA]</scope>
    <source>
        <strain evidence="2 3">KCTC 13187</strain>
    </source>
</reference>
<protein>
    <submittedName>
        <fullName evidence="2">Uncharacterized protein</fullName>
    </submittedName>
</protein>
<gene>
    <name evidence="2" type="ORF">CR203_14700</name>
</gene>
<comment type="caution">
    <text evidence="2">The sequence shown here is derived from an EMBL/GenBank/DDBJ whole genome shotgun (WGS) entry which is preliminary data.</text>
</comment>
<dbReference type="RefSeq" id="WP_110935819.1">
    <property type="nucleotide sequence ID" value="NZ_KZ614146.1"/>
</dbReference>
<feature type="compositionally biased region" description="Polar residues" evidence="1">
    <location>
        <begin position="63"/>
        <end position="76"/>
    </location>
</feature>
<evidence type="ECO:0000313" key="3">
    <source>
        <dbReference type="Proteomes" id="UP000281498"/>
    </source>
</evidence>